<dbReference type="AlphaFoldDB" id="A0A2M3ZPQ0"/>
<dbReference type="EMBL" id="GGFM01009765">
    <property type="protein sequence ID" value="MBW30516.1"/>
    <property type="molecule type" value="Transcribed_RNA"/>
</dbReference>
<sequence length="135" mass="15369">MLLLLLLLLLLTGGASSCTTSSTTRRVLQTLLQRFLTRQLDPYSRILHRWLLAGSCVLLHHGFTNVYSTTVRATVGTESRFRFTVENLDGIGGDIVQRMGIQSDHRAHLFQLQQQIVRTHIPLPPGYTLWIMDWP</sequence>
<keyword evidence="1" id="KW-0732">Signal</keyword>
<reference evidence="2" key="1">
    <citation type="submission" date="2018-01" db="EMBL/GenBank/DDBJ databases">
        <title>An insight into the sialome of Amazonian anophelines.</title>
        <authorList>
            <person name="Ribeiro J.M."/>
            <person name="Scarpassa V."/>
            <person name="Calvo E."/>
        </authorList>
    </citation>
    <scope>NUCLEOTIDE SEQUENCE</scope>
    <source>
        <tissue evidence="2">Salivary glands</tissue>
    </source>
</reference>
<organism evidence="2">
    <name type="scientific">Anopheles braziliensis</name>
    <dbReference type="NCBI Taxonomy" id="58242"/>
    <lineage>
        <taxon>Eukaryota</taxon>
        <taxon>Metazoa</taxon>
        <taxon>Ecdysozoa</taxon>
        <taxon>Arthropoda</taxon>
        <taxon>Hexapoda</taxon>
        <taxon>Insecta</taxon>
        <taxon>Pterygota</taxon>
        <taxon>Neoptera</taxon>
        <taxon>Endopterygota</taxon>
        <taxon>Diptera</taxon>
        <taxon>Nematocera</taxon>
        <taxon>Culicoidea</taxon>
        <taxon>Culicidae</taxon>
        <taxon>Anophelinae</taxon>
        <taxon>Anopheles</taxon>
    </lineage>
</organism>
<name>A0A2M3ZPQ0_9DIPT</name>
<proteinExistence type="predicted"/>
<accession>A0A2M3ZPQ0</accession>
<feature type="chain" id="PRO_5014682316" evidence="1">
    <location>
        <begin position="18"/>
        <end position="135"/>
    </location>
</feature>
<protein>
    <submittedName>
        <fullName evidence="2">Putative secreted peptide</fullName>
    </submittedName>
</protein>
<evidence type="ECO:0000313" key="2">
    <source>
        <dbReference type="EMBL" id="MBW30516.1"/>
    </source>
</evidence>
<evidence type="ECO:0000256" key="1">
    <source>
        <dbReference type="SAM" id="SignalP"/>
    </source>
</evidence>
<feature type="signal peptide" evidence="1">
    <location>
        <begin position="1"/>
        <end position="17"/>
    </location>
</feature>